<name>A0A4Y9NTE8_9BRAD</name>
<dbReference type="Proteomes" id="UP000297700">
    <property type="component" value="Unassembled WGS sequence"/>
</dbReference>
<comment type="caution">
    <text evidence="1">The sequence shown here is derived from an EMBL/GenBank/DDBJ whole genome shotgun (WGS) entry which is preliminary data.</text>
</comment>
<dbReference type="AlphaFoldDB" id="A0A4Y9NTE8"/>
<reference evidence="1 2" key="1">
    <citation type="submission" date="2019-03" db="EMBL/GenBank/DDBJ databases">
        <title>Bradyrhizobium strains diversity.</title>
        <authorList>
            <person name="Urquiaga M.C.O."/>
            <person name="Hungria M."/>
            <person name="Delamuta J.R.M."/>
            <person name="Klepa M.S."/>
        </authorList>
    </citation>
    <scope>NUCLEOTIDE SEQUENCE [LARGE SCALE GENOMIC DNA]</scope>
    <source>
        <strain evidence="1 2">CNPSo 3426</strain>
    </source>
</reference>
<dbReference type="EMBL" id="SPQS01000018">
    <property type="protein sequence ID" value="TFV71259.1"/>
    <property type="molecule type" value="Genomic_DNA"/>
</dbReference>
<accession>A0A4Y9NTE8</accession>
<evidence type="ECO:0000313" key="1">
    <source>
        <dbReference type="EMBL" id="TFV71259.1"/>
    </source>
</evidence>
<gene>
    <name evidence="1" type="ORF">E4K64_27810</name>
</gene>
<sequence length="176" mass="19700">MQYPEDCQRHDDPRIRDLRFSIQRWRELAQINSAVNFGIAPKDPSASRRNTEGQIFPYEGNCGAVTKRQGKTWLEPHHSTIGLRVKCPENSSLLQPKHTISEQGNIDRELAALAGNRQVFIAPPACGLISSPKVACPPTNPILPDLERVWERQSSVARPAPWHPAPCLQLVQRAEG</sequence>
<evidence type="ECO:0000313" key="2">
    <source>
        <dbReference type="Proteomes" id="UP000297700"/>
    </source>
</evidence>
<proteinExistence type="predicted"/>
<organism evidence="1 2">
    <name type="scientific">Bradyrhizobium frederickii</name>
    <dbReference type="NCBI Taxonomy" id="2560054"/>
    <lineage>
        <taxon>Bacteria</taxon>
        <taxon>Pseudomonadati</taxon>
        <taxon>Pseudomonadota</taxon>
        <taxon>Alphaproteobacteria</taxon>
        <taxon>Hyphomicrobiales</taxon>
        <taxon>Nitrobacteraceae</taxon>
        <taxon>Bradyrhizobium</taxon>
    </lineage>
</organism>
<protein>
    <submittedName>
        <fullName evidence="1">Uncharacterized protein</fullName>
    </submittedName>
</protein>